<dbReference type="RefSeq" id="WP_136066034.1">
    <property type="nucleotide sequence ID" value="NZ_CAAHFH010000004.1"/>
</dbReference>
<gene>
    <name evidence="2" type="primary">algE7_2</name>
    <name evidence="2" type="ORF">SCARR_05674</name>
</gene>
<name>A0A6C2UWS3_9BACT</name>
<sequence>MTIKSGNKNSLGRIIFRQNNSHSRENYSATKLFCLLIPFLVTGVLNAAPNQPEWQIVKTKYPTADVVIAGYNVEDFGAKGDGKKDCTKAFQNALNAMKEAGGGTVFVPEGKYAFKGSLKIPPSVTLRGEWKEPSKEDPGVRGTLLMPLGGKSDPDGTPFISVDYCSGIMDLNIWYPAQSSLKPEPYPWTLIQKGGDNATFENLTLVNPWQGIRIGPGGNELHLVRNVYGTPLKVGIQYDSTTDIGRLEKVYFSPRWWCQSKLPKAPRKIDWIKQNGTAIHMLRSDWEYVANVEIDGYARGYLISEGVRGAANAQFYHLIIRDCQTAMEVEKTNPFGMVFTECYFDGVEHGVLLDEKFNSAALFSTCIFGGKEAIRSNGDGNLMLDQCRIARGNVVLEKGAHTILGSTLKDTSSRIQIGKQVAGTVLAGNSYPSKLPAVRNDASDSVLQKSDDPLPLNPIPDYPKNFVKTFVPPRIDMVVIPPTGSDDTPAIQTAIDEQARKGGGIVFLPSGDYLIKGHLNIPTGIELRGIHDVPHHTMGAGSVLHIFPNDENPTITMEAGSCMRGLSFNYPEQRIEEVKKYPFLIQGRGSDICIINVNAANPFKFMDFMTHRCDNHFIDYPSGAPLMVGIAVGGGSENGVVQNMQFNPHYWSRAPRRNSLYANKTQGGVSSGTGKLLWEYQKENLDALVVGHCVNEFLYQNFVFGSLYGIHFMEQNGHGAINCISHGHGTDGSKVGCYFEYGHGEIFMINNELVAMSSQDKTAIKLSEGFDSEATLINSMVWGNPDILADVGNGTLTLQNLHANRHGKGLQLFSGTLHAFNLSFNQAGTHLQTADTAEAQLTGFITKGAFQSLKGRQKPTHIIER</sequence>
<dbReference type="InterPro" id="IPR024535">
    <property type="entry name" value="RHGA/B-epi-like_pectate_lyase"/>
</dbReference>
<dbReference type="InterPro" id="IPR011050">
    <property type="entry name" value="Pectin_lyase_fold/virulence"/>
</dbReference>
<accession>A0A6C2UWS3</accession>
<reference evidence="2 3" key="1">
    <citation type="submission" date="2019-04" db="EMBL/GenBank/DDBJ databases">
        <authorList>
            <person name="Van Vliet M D."/>
        </authorList>
    </citation>
    <scope>NUCLEOTIDE SEQUENCE [LARGE SCALE GENOMIC DNA]</scope>
    <source>
        <strain evidence="2 3">F21</strain>
    </source>
</reference>
<dbReference type="PANTHER" id="PTHR31339">
    <property type="entry name" value="PECTIN LYASE-RELATED"/>
    <property type="match status" value="1"/>
</dbReference>
<dbReference type="Pfam" id="PF12708">
    <property type="entry name" value="Pect-lyase_RHGA_epim"/>
    <property type="match status" value="2"/>
</dbReference>
<dbReference type="Gene3D" id="2.160.20.10">
    <property type="entry name" value="Single-stranded right-handed beta-helix, Pectin lyase-like"/>
    <property type="match status" value="2"/>
</dbReference>
<dbReference type="GO" id="GO:0016829">
    <property type="term" value="F:lyase activity"/>
    <property type="evidence" value="ECO:0007669"/>
    <property type="project" value="UniProtKB-KW"/>
</dbReference>
<protein>
    <submittedName>
        <fullName evidence="2">Alginate lyase 7</fullName>
    </submittedName>
</protein>
<dbReference type="EMBL" id="CAAHFH010000004">
    <property type="protein sequence ID" value="VGO23567.1"/>
    <property type="molecule type" value="Genomic_DNA"/>
</dbReference>
<dbReference type="InterPro" id="IPR051801">
    <property type="entry name" value="GH28_Enzymes"/>
</dbReference>
<evidence type="ECO:0000259" key="1">
    <source>
        <dbReference type="Pfam" id="PF12708"/>
    </source>
</evidence>
<evidence type="ECO:0000313" key="2">
    <source>
        <dbReference type="EMBL" id="VGO23567.1"/>
    </source>
</evidence>
<organism evidence="2 3">
    <name type="scientific">Pontiella sulfatireligans</name>
    <dbReference type="NCBI Taxonomy" id="2750658"/>
    <lineage>
        <taxon>Bacteria</taxon>
        <taxon>Pseudomonadati</taxon>
        <taxon>Kiritimatiellota</taxon>
        <taxon>Kiritimatiellia</taxon>
        <taxon>Kiritimatiellales</taxon>
        <taxon>Pontiellaceae</taxon>
        <taxon>Pontiella</taxon>
    </lineage>
</organism>
<dbReference type="AlphaFoldDB" id="A0A6C2UWS3"/>
<keyword evidence="2" id="KW-0456">Lyase</keyword>
<evidence type="ECO:0000313" key="3">
    <source>
        <dbReference type="Proteomes" id="UP000346198"/>
    </source>
</evidence>
<keyword evidence="3" id="KW-1185">Reference proteome</keyword>
<dbReference type="PANTHER" id="PTHR31339:SF9">
    <property type="entry name" value="PLASMIN AND FIBRONECTIN-BINDING PROTEIN A"/>
    <property type="match status" value="1"/>
</dbReference>
<dbReference type="Proteomes" id="UP000346198">
    <property type="component" value="Unassembled WGS sequence"/>
</dbReference>
<feature type="domain" description="Rhamnogalacturonase A/B/Epimerase-like pectate lyase" evidence="1">
    <location>
        <begin position="485"/>
        <end position="529"/>
    </location>
</feature>
<proteinExistence type="predicted"/>
<dbReference type="SUPFAM" id="SSF51126">
    <property type="entry name" value="Pectin lyase-like"/>
    <property type="match status" value="2"/>
</dbReference>
<feature type="domain" description="Rhamnogalacturonase A/B/Epimerase-like pectate lyase" evidence="1">
    <location>
        <begin position="72"/>
        <end position="137"/>
    </location>
</feature>
<dbReference type="InterPro" id="IPR012334">
    <property type="entry name" value="Pectin_lyas_fold"/>
</dbReference>